<keyword evidence="1 3" id="KW-0808">Transferase</keyword>
<evidence type="ECO:0000313" key="4">
    <source>
        <dbReference type="Proteomes" id="UP000241462"/>
    </source>
</evidence>
<dbReference type="Pfam" id="PF02458">
    <property type="entry name" value="Transferase"/>
    <property type="match status" value="2"/>
</dbReference>
<gene>
    <name evidence="3" type="ORF">BD289DRAFT_368038</name>
</gene>
<organism evidence="3 4">
    <name type="scientific">Coniella lustricola</name>
    <dbReference type="NCBI Taxonomy" id="2025994"/>
    <lineage>
        <taxon>Eukaryota</taxon>
        <taxon>Fungi</taxon>
        <taxon>Dikarya</taxon>
        <taxon>Ascomycota</taxon>
        <taxon>Pezizomycotina</taxon>
        <taxon>Sordariomycetes</taxon>
        <taxon>Sordariomycetidae</taxon>
        <taxon>Diaporthales</taxon>
        <taxon>Schizoparmaceae</taxon>
        <taxon>Coniella</taxon>
    </lineage>
</organism>
<accession>A0A2T3A8R7</accession>
<dbReference type="InterPro" id="IPR050317">
    <property type="entry name" value="Plant_Fungal_Acyltransferase"/>
</dbReference>
<evidence type="ECO:0000313" key="3">
    <source>
        <dbReference type="EMBL" id="PSR85803.1"/>
    </source>
</evidence>
<dbReference type="Gene3D" id="3.30.559.10">
    <property type="entry name" value="Chloramphenicol acetyltransferase-like domain"/>
    <property type="match status" value="2"/>
</dbReference>
<protein>
    <submittedName>
        <fullName evidence="3">Transferase</fullName>
    </submittedName>
</protein>
<dbReference type="STRING" id="2025994.A0A2T3A8R7"/>
<dbReference type="InterPro" id="IPR023213">
    <property type="entry name" value="CAT-like_dom_sf"/>
</dbReference>
<dbReference type="Proteomes" id="UP000241462">
    <property type="component" value="Unassembled WGS sequence"/>
</dbReference>
<dbReference type="AlphaFoldDB" id="A0A2T3A8R7"/>
<name>A0A2T3A8R7_9PEZI</name>
<proteinExistence type="predicted"/>
<dbReference type="InParanoid" id="A0A2T3A8R7"/>
<feature type="region of interest" description="Disordered" evidence="2">
    <location>
        <begin position="302"/>
        <end position="329"/>
    </location>
</feature>
<dbReference type="GO" id="GO:0016747">
    <property type="term" value="F:acyltransferase activity, transferring groups other than amino-acyl groups"/>
    <property type="evidence" value="ECO:0007669"/>
    <property type="project" value="TreeGrafter"/>
</dbReference>
<evidence type="ECO:0000256" key="2">
    <source>
        <dbReference type="SAM" id="MobiDB-lite"/>
    </source>
</evidence>
<dbReference type="PANTHER" id="PTHR31642:SF310">
    <property type="entry name" value="FATTY ALCOHOL:CAFFEOYL-COA ACYLTRANSFERASE"/>
    <property type="match status" value="1"/>
</dbReference>
<evidence type="ECO:0000256" key="1">
    <source>
        <dbReference type="ARBA" id="ARBA00022679"/>
    </source>
</evidence>
<dbReference type="GO" id="GO:0044550">
    <property type="term" value="P:secondary metabolite biosynthetic process"/>
    <property type="evidence" value="ECO:0007669"/>
    <property type="project" value="TreeGrafter"/>
</dbReference>
<reference evidence="3 4" key="1">
    <citation type="journal article" date="2018" name="Mycol. Prog.">
        <title>Coniella lustricola, a new species from submerged detritus.</title>
        <authorList>
            <person name="Raudabaugh D.B."/>
            <person name="Iturriaga T."/>
            <person name="Carver A."/>
            <person name="Mondo S."/>
            <person name="Pangilinan J."/>
            <person name="Lipzen A."/>
            <person name="He G."/>
            <person name="Amirebrahimi M."/>
            <person name="Grigoriev I.V."/>
            <person name="Miller A.N."/>
        </authorList>
    </citation>
    <scope>NUCLEOTIDE SEQUENCE [LARGE SCALE GENOMIC DNA]</scope>
    <source>
        <strain evidence="3 4">B22-T-1</strain>
    </source>
</reference>
<feature type="compositionally biased region" description="Basic and acidic residues" evidence="2">
    <location>
        <begin position="307"/>
        <end position="318"/>
    </location>
</feature>
<keyword evidence="4" id="KW-1185">Reference proteome</keyword>
<sequence>MGADDGQSEQSLPACRVISTKRVFPATEAEPNSAKSNKLSIIDATAARFASCAAVWLYDAGPTSDSLDALANNLENSLRLTLDNFRLFAGSLSWAPVDTRNASCPKYGRPVITWDAATDPGVEFVRAAFNAELSSLVPSESERKTSEKVWLATEFPQDDLLPKCELAFVPHLFRFEGLPVASVQVTRFTCGGWALGVKFTHCLSDAITLINFVKAWAEQSRIVMRRTRGTSSPSFESGNTKSTLLLSQSETPVFDPSLLERHACISNDTEKPDCNRIALARSLPLHRFDWWAKDAPGYPSWATADSDATKPSDAELSKIELSPSTPPPWPSWDASKPVICVQIRFTAAEVARLKKIAQAAQVETGAVRIVSRLDALLAHLWTQINRARGLHASDETVYLLLTLGLRKRVNPPLSDGFVGSPILIAHVDGSGKEISADDQNSNSNLGDIVRRMRNTMAQFTPQAVGAYMYDAAHEVCPQRLWQAFVGSRFVLVTSWARAGAYDVDFGEDQGRPRYVHARMPRMDGTLQVMDIGDSGDFDVSLALAEEDMRRLLAVDGGLWAF</sequence>
<dbReference type="EMBL" id="KZ678437">
    <property type="protein sequence ID" value="PSR85803.1"/>
    <property type="molecule type" value="Genomic_DNA"/>
</dbReference>
<dbReference type="OrthoDB" id="444127at2759"/>
<dbReference type="PANTHER" id="PTHR31642">
    <property type="entry name" value="TRICHOTHECENE 3-O-ACETYLTRANSFERASE"/>
    <property type="match status" value="1"/>
</dbReference>